<dbReference type="AlphaFoldDB" id="A0A0G1FL29"/>
<keyword evidence="1" id="KW-0812">Transmembrane</keyword>
<accession>A0A0G1FL29</accession>
<gene>
    <name evidence="2" type="ORF">UV61_C0001G0005</name>
</gene>
<feature type="transmembrane region" description="Helical" evidence="1">
    <location>
        <begin position="95"/>
        <end position="117"/>
    </location>
</feature>
<proteinExistence type="predicted"/>
<reference evidence="2 3" key="1">
    <citation type="journal article" date="2015" name="Nature">
        <title>rRNA introns, odd ribosomes, and small enigmatic genomes across a large radiation of phyla.</title>
        <authorList>
            <person name="Brown C.T."/>
            <person name="Hug L.A."/>
            <person name="Thomas B.C."/>
            <person name="Sharon I."/>
            <person name="Castelle C.J."/>
            <person name="Singh A."/>
            <person name="Wilkins M.J."/>
            <person name="Williams K.H."/>
            <person name="Banfield J.F."/>
        </authorList>
    </citation>
    <scope>NUCLEOTIDE SEQUENCE [LARGE SCALE GENOMIC DNA]</scope>
</reference>
<protein>
    <submittedName>
        <fullName evidence="2">Uncharacterized protein</fullName>
    </submittedName>
</protein>
<evidence type="ECO:0000313" key="3">
    <source>
        <dbReference type="Proteomes" id="UP000034050"/>
    </source>
</evidence>
<dbReference type="Proteomes" id="UP000034050">
    <property type="component" value="Unassembled WGS sequence"/>
</dbReference>
<evidence type="ECO:0000313" key="2">
    <source>
        <dbReference type="EMBL" id="KKS87598.1"/>
    </source>
</evidence>
<dbReference type="EMBL" id="LCFD01000001">
    <property type="protein sequence ID" value="KKS87598.1"/>
    <property type="molecule type" value="Genomic_DNA"/>
</dbReference>
<name>A0A0G1FL29_9BACT</name>
<sequence>MSSTVIVAIFARHSHRQALKLGSHFISLGKTEPDKTVSEKNIVDYINSEKLGYMRIFSTWKRLSFIKSTQERLYYFDALMFEGFNKRREDSAKRVMIICGLALIVIFTSLILSYFFLSK</sequence>
<keyword evidence="1" id="KW-0472">Membrane</keyword>
<evidence type="ECO:0000256" key="1">
    <source>
        <dbReference type="SAM" id="Phobius"/>
    </source>
</evidence>
<organism evidence="2 3">
    <name type="scientific">Candidatus Gottesmanbacteria bacterium GW2011_GWB1_43_11</name>
    <dbReference type="NCBI Taxonomy" id="1618446"/>
    <lineage>
        <taxon>Bacteria</taxon>
        <taxon>Candidatus Gottesmaniibacteriota</taxon>
    </lineage>
</organism>
<keyword evidence="1" id="KW-1133">Transmembrane helix</keyword>
<comment type="caution">
    <text evidence="2">The sequence shown here is derived from an EMBL/GenBank/DDBJ whole genome shotgun (WGS) entry which is preliminary data.</text>
</comment>